<dbReference type="AlphaFoldDB" id="A0A5C1QTC8"/>
<accession>A0A5C1QTC8</accession>
<dbReference type="OrthoDB" id="349962at2"/>
<organism evidence="1 2">
    <name type="scientific">Oceanispirochaeta crateris</name>
    <dbReference type="NCBI Taxonomy" id="2518645"/>
    <lineage>
        <taxon>Bacteria</taxon>
        <taxon>Pseudomonadati</taxon>
        <taxon>Spirochaetota</taxon>
        <taxon>Spirochaetia</taxon>
        <taxon>Spirochaetales</taxon>
        <taxon>Spirochaetaceae</taxon>
        <taxon>Oceanispirochaeta</taxon>
    </lineage>
</organism>
<protein>
    <submittedName>
        <fullName evidence="1">Uncharacterized protein</fullName>
    </submittedName>
</protein>
<evidence type="ECO:0000313" key="2">
    <source>
        <dbReference type="Proteomes" id="UP000324209"/>
    </source>
</evidence>
<dbReference type="EMBL" id="CP036150">
    <property type="protein sequence ID" value="QEN09272.1"/>
    <property type="molecule type" value="Genomic_DNA"/>
</dbReference>
<dbReference type="KEGG" id="ock:EXM22_15270"/>
<dbReference type="Proteomes" id="UP000324209">
    <property type="component" value="Chromosome"/>
</dbReference>
<proteinExistence type="predicted"/>
<dbReference type="Pfam" id="PF17239">
    <property type="entry name" value="DUF5312"/>
    <property type="match status" value="1"/>
</dbReference>
<dbReference type="InterPro" id="IPR035196">
    <property type="entry name" value="DUF5312"/>
</dbReference>
<evidence type="ECO:0000313" key="1">
    <source>
        <dbReference type="EMBL" id="QEN09272.1"/>
    </source>
</evidence>
<dbReference type="RefSeq" id="WP_149487347.1">
    <property type="nucleotide sequence ID" value="NZ_CP036150.1"/>
</dbReference>
<reference evidence="1 2" key="1">
    <citation type="submission" date="2019-02" db="EMBL/GenBank/DDBJ databases">
        <title>Complete Genome Sequence and Methylome Analysis of free living Spirochaetas.</title>
        <authorList>
            <person name="Fomenkov A."/>
            <person name="Dubinina G."/>
            <person name="Leshcheva N."/>
            <person name="Mikheeva N."/>
            <person name="Grabovich M."/>
            <person name="Vincze T."/>
            <person name="Roberts R.J."/>
        </authorList>
    </citation>
    <scope>NUCLEOTIDE SEQUENCE [LARGE SCALE GENOMIC DNA]</scope>
    <source>
        <strain evidence="1 2">K2</strain>
    </source>
</reference>
<gene>
    <name evidence="1" type="ORF">EXM22_15270</name>
</gene>
<name>A0A5C1QTC8_9SPIO</name>
<sequence length="504" mass="58877">MGLIDKVLNLFVSIGDADRDKKRFLREIKKDLKKRSRYFKVKGNTAEPALAKLFYDIYKEIGPAQVLLEALQGSGAIKSIIVEHFLSKSQLEILDSLSEENIRKRCKNNKNLKALRDQIKAEIIEIYTFFDMPLSRKINELYGALMIMQEFIRFDYYFLLKKFDSLLPERDFGYNTRFDSINGEYILDDLKDFNTLLPSIDLDAEWDIILDILAQYRNMEVISRDGWKKVLQIIKEFRKTKIINLVIVHLEEDPSYDVVPELNSYEIVEDYLSQIKNTAENTLLTIVGERKKGQRDSLLMSVFGTTSVVRLKYYTERSNMAFSKRIDSGYLYVEPLNYLKAFYLDYYKGPIRMVVDKLLITGKWTTSLASQQFSESYHQLMTLSDNLLQFDNKLADETELGGKLKRLAKAADRDRNALDAMRNVLKGINSEALGVLNESVQNLFSIGKNLKRCIDDFKAPKHELVVNWKEIEMMSEISILEEMSEIYKKIYYFLQLMQYYLKED</sequence>
<keyword evidence="2" id="KW-1185">Reference proteome</keyword>